<dbReference type="STRING" id="94643.A0A2A9MJ69"/>
<dbReference type="PANTHER" id="PTHR23216:SF1">
    <property type="entry name" value="NUCLEOLAR AND COILED-BODY PHOSPHOPROTEIN 1"/>
    <property type="match status" value="1"/>
</dbReference>
<feature type="domain" description="DM2" evidence="3">
    <location>
        <begin position="159"/>
        <end position="250"/>
    </location>
</feature>
<feature type="compositionally biased region" description="Low complexity" evidence="1">
    <location>
        <begin position="422"/>
        <end position="502"/>
    </location>
</feature>
<keyword evidence="5" id="KW-1185">Reference proteome</keyword>
<dbReference type="EMBL" id="NWUJ01000001">
    <property type="protein sequence ID" value="PFH38588.1"/>
    <property type="molecule type" value="Genomic_DNA"/>
</dbReference>
<dbReference type="VEuPathDB" id="ToxoDB:BESB_009300"/>
<feature type="compositionally biased region" description="Basic and acidic residues" evidence="1">
    <location>
        <begin position="1011"/>
        <end position="1022"/>
    </location>
</feature>
<sequence>MKKEEKRLSEGGRWSGFGKGSSARPAASACKMERPSSSPFSHASCSVRTKPESSGAGLLKSSSSSAAATSSSSSSLPKTTAWTCRADKQATLARLREAQKLAAGGFKREAKASVKRNPSAGTAAKAPSKKRRRRTKGAGGKRRRRRRPTAAQREAGRATLMREVRLSPLLQAVVCEVYPEKREAGGEIRMSRPQVTKCIWQYARDRQLLRTEGGGRTVRCDAKLQALFAGREEVDLFRELQSLLVPHLLFYEEDEGRGTDEEAIVIDTESSTDDAAPAGVQGVRGRMRRPGAPGSGASSSSSSDEDSSRSRSSGDASDDSESSSSEDHAPRERDDTPREPDDDGGAGRGAPAYHRPASREGERTKKRPAELDERGRARRRRLLHSASSSSDEESERESRSSRDERGNTSCRAASSPPANVTSSSSSSSFPSSSSSSLRPLSSSSSSPSSSSSRPTSSSSSSSSSSSPRPQSSMSSSSSSSSSSFASFSSSAGSFAGLSGGAREAAVTGDWRRVFRRPGERPENPSASSLWSCAPPLSASLRHPREETHEDAEERRRRIRLAVAAAVGAEADAHGRERARRGGDASSSADRRRRPDESAEGGRAAPRGRRFAIPPLPPRSAAESRQRCDPRGEARDADRLEREGRSIFEASNLVRTEAVCSEGESGRDEGRRHLERSSEGYGKTEANLAGEERARRAEDWSAKPRRDEEEGAHGRGSASKRPRGEDGIEGKRRSAGESDPPDESSSSSDSSEKAGRREGERRRKRSRRASRAPSDEEGQGRDGLLSRLFAKSSIKRKRASSSAVEDESAASLSRFASSLFSPSSSLLGADGAAASASLTVVIPSEDSGVSLYLGGIAGASVSPSFEVRPSRRVAAAFVEGRLVFQLTYFPLLSPVKKTEDGRLHSERRAGGEDRLKGEKGAAAAGREGSEAGCGASGQPADERGASFELAVETLAPCAAPSSRLDLAGPVHVTLDRAPETGAFRLRGACCVCGLHPAEAYRFVLQAVKRKKPREEDANGDSHPDSASPSPPSTAGASSAPRSASSSASRAQAATPASAPTVSVHDLADAVLMQRASPSLWSVSEASLFLHSLRVPGLAAAGESCALDGAGLLELRSEDLQSLGVQAPFLRRRVLEAIRSLQGGGEKREKQEEEEKQAESQGDAHGARSLEGEDGGAQGRGEGERHGAPPRAPRERLPAAEAGGEALPSEREDQANERGVSIKIRVEEAVSREATGEDDMPLNSERDAGPPRDARLATQAEIQIAPAETSQRPSSSSPSSDPPLAASLEPAQAVLPHDAAVPVKQERF</sequence>
<feature type="compositionally biased region" description="Basic and acidic residues" evidence="1">
    <location>
        <begin position="509"/>
        <end position="522"/>
    </location>
</feature>
<feature type="compositionally biased region" description="Basic and acidic residues" evidence="1">
    <location>
        <begin position="621"/>
        <end position="645"/>
    </location>
</feature>
<feature type="region of interest" description="Disordered" evidence="1">
    <location>
        <begin position="1010"/>
        <end position="1060"/>
    </location>
</feature>
<dbReference type="InterPro" id="IPR003121">
    <property type="entry name" value="SWIB_MDM2_domain"/>
</dbReference>
<dbReference type="InterPro" id="IPR001660">
    <property type="entry name" value="SAM"/>
</dbReference>
<dbReference type="Proteomes" id="UP000224006">
    <property type="component" value="Chromosome I"/>
</dbReference>
<feature type="compositionally biased region" description="Basic and acidic residues" evidence="1">
    <location>
        <begin position="663"/>
        <end position="677"/>
    </location>
</feature>
<feature type="domain" description="SAM" evidence="2">
    <location>
        <begin position="1079"/>
        <end position="1142"/>
    </location>
</feature>
<feature type="compositionally biased region" description="Low complexity" evidence="1">
    <location>
        <begin position="36"/>
        <end position="46"/>
    </location>
</feature>
<feature type="region of interest" description="Disordered" evidence="1">
    <location>
        <begin position="898"/>
        <end position="938"/>
    </location>
</feature>
<feature type="compositionally biased region" description="Basic residues" evidence="1">
    <location>
        <begin position="127"/>
        <end position="148"/>
    </location>
</feature>
<reference evidence="4 5" key="1">
    <citation type="submission" date="2017-09" db="EMBL/GenBank/DDBJ databases">
        <title>Genome sequencing of Besnoitia besnoiti strain Bb-Ger1.</title>
        <authorList>
            <person name="Schares G."/>
            <person name="Venepally P."/>
            <person name="Lorenzi H.A."/>
        </authorList>
    </citation>
    <scope>NUCLEOTIDE SEQUENCE [LARGE SCALE GENOMIC DNA]</scope>
    <source>
        <strain evidence="4 5">Bb-Ger1</strain>
    </source>
</reference>
<dbReference type="SMART" id="SM00151">
    <property type="entry name" value="SWIB"/>
    <property type="match status" value="1"/>
</dbReference>
<feature type="region of interest" description="Disordered" evidence="1">
    <location>
        <begin position="1"/>
        <end position="83"/>
    </location>
</feature>
<feature type="compositionally biased region" description="Basic and acidic residues" evidence="1">
    <location>
        <begin position="749"/>
        <end position="760"/>
    </location>
</feature>
<organism evidence="4 5">
    <name type="scientific">Besnoitia besnoiti</name>
    <name type="common">Apicomplexan protozoan</name>
    <dbReference type="NCBI Taxonomy" id="94643"/>
    <lineage>
        <taxon>Eukaryota</taxon>
        <taxon>Sar</taxon>
        <taxon>Alveolata</taxon>
        <taxon>Apicomplexa</taxon>
        <taxon>Conoidasida</taxon>
        <taxon>Coccidia</taxon>
        <taxon>Eucoccidiorida</taxon>
        <taxon>Eimeriorina</taxon>
        <taxon>Sarcocystidae</taxon>
        <taxon>Besnoitia</taxon>
    </lineage>
</organism>
<feature type="compositionally biased region" description="Low complexity" evidence="1">
    <location>
        <begin position="560"/>
        <end position="569"/>
    </location>
</feature>
<dbReference type="SMART" id="SM00454">
    <property type="entry name" value="SAM"/>
    <property type="match status" value="1"/>
</dbReference>
<evidence type="ECO:0000259" key="3">
    <source>
        <dbReference type="PROSITE" id="PS51925"/>
    </source>
</evidence>
<comment type="caution">
    <text evidence="4">The sequence shown here is derived from an EMBL/GenBank/DDBJ whole genome shotgun (WGS) entry which is preliminary data.</text>
</comment>
<dbReference type="KEGG" id="bbes:BESB_009300"/>
<feature type="compositionally biased region" description="Low complexity" evidence="1">
    <location>
        <begin position="1264"/>
        <end position="1289"/>
    </location>
</feature>
<evidence type="ECO:0000259" key="2">
    <source>
        <dbReference type="PROSITE" id="PS50105"/>
    </source>
</evidence>
<evidence type="ECO:0000313" key="5">
    <source>
        <dbReference type="Proteomes" id="UP000224006"/>
    </source>
</evidence>
<dbReference type="PROSITE" id="PS50105">
    <property type="entry name" value="SAM_DOMAIN"/>
    <property type="match status" value="1"/>
</dbReference>
<evidence type="ECO:0000256" key="1">
    <source>
        <dbReference type="SAM" id="MobiDB-lite"/>
    </source>
</evidence>
<dbReference type="PANTHER" id="PTHR23216">
    <property type="entry name" value="NUCLEOLAR AND COILED-BODY PHOSPHOPROTEIN 1"/>
    <property type="match status" value="1"/>
</dbReference>
<proteinExistence type="predicted"/>
<feature type="compositionally biased region" description="Basic and acidic residues" evidence="1">
    <location>
        <begin position="1242"/>
        <end position="1253"/>
    </location>
</feature>
<feature type="region of interest" description="Disordered" evidence="1">
    <location>
        <begin position="265"/>
        <end position="783"/>
    </location>
</feature>
<dbReference type="InterPro" id="IPR036885">
    <property type="entry name" value="SWIB_MDM2_dom_sf"/>
</dbReference>
<dbReference type="GO" id="GO:0005654">
    <property type="term" value="C:nucleoplasm"/>
    <property type="evidence" value="ECO:0007669"/>
    <property type="project" value="TreeGrafter"/>
</dbReference>
<dbReference type="PROSITE" id="PS51925">
    <property type="entry name" value="SWIB_MDM2"/>
    <property type="match status" value="1"/>
</dbReference>
<feature type="compositionally biased region" description="Basic and acidic residues" evidence="1">
    <location>
        <begin position="1"/>
        <end position="10"/>
    </location>
</feature>
<feature type="compositionally biased region" description="Basic and acidic residues" evidence="1">
    <location>
        <begin position="1222"/>
        <end position="1233"/>
    </location>
</feature>
<feature type="compositionally biased region" description="Low complexity" evidence="1">
    <location>
        <begin position="53"/>
        <end position="81"/>
    </location>
</feature>
<feature type="compositionally biased region" description="Basic and acidic residues" evidence="1">
    <location>
        <begin position="1179"/>
        <end position="1196"/>
    </location>
</feature>
<dbReference type="GeneID" id="40305992"/>
<accession>A0A2A9MJ69</accession>
<dbReference type="OrthoDB" id="333435at2759"/>
<dbReference type="Gene3D" id="1.10.150.50">
    <property type="entry name" value="Transcription Factor, Ets-1"/>
    <property type="match status" value="1"/>
</dbReference>
<dbReference type="SUPFAM" id="SSF47592">
    <property type="entry name" value="SWIB/MDM2 domain"/>
    <property type="match status" value="1"/>
</dbReference>
<feature type="compositionally biased region" description="Basic and acidic residues" evidence="1">
    <location>
        <begin position="570"/>
        <end position="596"/>
    </location>
</feature>
<feature type="compositionally biased region" description="Basic and acidic residues" evidence="1">
    <location>
        <begin position="721"/>
        <end position="735"/>
    </location>
</feature>
<feature type="compositionally biased region" description="Low complexity" evidence="1">
    <location>
        <begin position="1031"/>
        <end position="1058"/>
    </location>
</feature>
<dbReference type="InterPro" id="IPR013761">
    <property type="entry name" value="SAM/pointed_sf"/>
</dbReference>
<feature type="compositionally biased region" description="Basic and acidic residues" evidence="1">
    <location>
        <begin position="898"/>
        <end position="918"/>
    </location>
</feature>
<protein>
    <submittedName>
        <fullName evidence="4">SWIB/MDM2 domain-containing protein</fullName>
    </submittedName>
</protein>
<dbReference type="GO" id="GO:0005730">
    <property type="term" value="C:nucleolus"/>
    <property type="evidence" value="ECO:0007669"/>
    <property type="project" value="InterPro"/>
</dbReference>
<feature type="compositionally biased region" description="Low complexity" evidence="1">
    <location>
        <begin position="919"/>
        <end position="936"/>
    </location>
</feature>
<dbReference type="Gene3D" id="1.10.245.10">
    <property type="entry name" value="SWIB/MDM2 domain"/>
    <property type="match status" value="1"/>
</dbReference>
<feature type="compositionally biased region" description="Basic and acidic residues" evidence="1">
    <location>
        <begin position="542"/>
        <end position="555"/>
    </location>
</feature>
<feature type="compositionally biased region" description="Basic and acidic residues" evidence="1">
    <location>
        <begin position="325"/>
        <end position="339"/>
    </location>
</feature>
<feature type="region of interest" description="Disordered" evidence="1">
    <location>
        <begin position="1140"/>
        <end position="1306"/>
    </location>
</feature>
<feature type="region of interest" description="Disordered" evidence="1">
    <location>
        <begin position="105"/>
        <end position="157"/>
    </location>
</feature>
<name>A0A2A9MJ69_BESBE</name>
<feature type="compositionally biased region" description="Basic and acidic residues" evidence="1">
    <location>
        <begin position="396"/>
        <end position="406"/>
    </location>
</feature>
<feature type="compositionally biased region" description="Polar residues" evidence="1">
    <location>
        <begin position="407"/>
        <end position="421"/>
    </location>
</feature>
<dbReference type="InterPro" id="IPR019835">
    <property type="entry name" value="SWIB_domain"/>
</dbReference>
<dbReference type="Pfam" id="PF02201">
    <property type="entry name" value="SWIB"/>
    <property type="match status" value="1"/>
</dbReference>
<dbReference type="CDD" id="cd09487">
    <property type="entry name" value="SAM_superfamily"/>
    <property type="match status" value="1"/>
</dbReference>
<gene>
    <name evidence="4" type="ORF">BESB_009300</name>
</gene>
<feature type="compositionally biased region" description="Basic and acidic residues" evidence="1">
    <location>
        <begin position="689"/>
        <end position="712"/>
    </location>
</feature>
<dbReference type="InterPro" id="IPR039191">
    <property type="entry name" value="Nopp140-like"/>
</dbReference>
<dbReference type="RefSeq" id="XP_029222597.1">
    <property type="nucleotide sequence ID" value="XM_029359684.1"/>
</dbReference>
<dbReference type="CDD" id="cd10567">
    <property type="entry name" value="SWIB-MDM2_like"/>
    <property type="match status" value="1"/>
</dbReference>
<evidence type="ECO:0000313" key="4">
    <source>
        <dbReference type="EMBL" id="PFH38588.1"/>
    </source>
</evidence>
<dbReference type="SUPFAM" id="SSF47769">
    <property type="entry name" value="SAM/Pointed domain"/>
    <property type="match status" value="1"/>
</dbReference>
<feature type="compositionally biased region" description="Basic and acidic residues" evidence="1">
    <location>
        <begin position="357"/>
        <end position="375"/>
    </location>
</feature>